<keyword evidence="8" id="KW-1185">Reference proteome</keyword>
<dbReference type="EMBL" id="OBQF01000006">
    <property type="protein sequence ID" value="SOC44126.1"/>
    <property type="molecule type" value="Genomic_DNA"/>
</dbReference>
<evidence type="ECO:0000313" key="7">
    <source>
        <dbReference type="EMBL" id="SOC44126.1"/>
    </source>
</evidence>
<feature type="transmembrane region" description="Helical" evidence="6">
    <location>
        <begin position="6"/>
        <end position="27"/>
    </location>
</feature>
<dbReference type="PANTHER" id="PTHR34703:SF1">
    <property type="entry name" value="ANTIPORTER SUBUNIT MNHG2-RELATED"/>
    <property type="match status" value="1"/>
</dbReference>
<name>A0A285UTV4_9STAP</name>
<evidence type="ECO:0000256" key="6">
    <source>
        <dbReference type="SAM" id="Phobius"/>
    </source>
</evidence>
<dbReference type="Pfam" id="PF03334">
    <property type="entry name" value="PhaG_MnhG_YufB"/>
    <property type="match status" value="1"/>
</dbReference>
<keyword evidence="5 6" id="KW-1133">Transmembrane helix</keyword>
<organism evidence="7 8">
    <name type="scientific">Salinicoccus kekensis</name>
    <dbReference type="NCBI Taxonomy" id="714307"/>
    <lineage>
        <taxon>Bacteria</taxon>
        <taxon>Bacillati</taxon>
        <taxon>Bacillota</taxon>
        <taxon>Bacilli</taxon>
        <taxon>Bacillales</taxon>
        <taxon>Staphylococcaceae</taxon>
        <taxon>Salinicoccus</taxon>
    </lineage>
</organism>
<proteinExistence type="inferred from homology"/>
<evidence type="ECO:0000256" key="4">
    <source>
        <dbReference type="ARBA" id="ARBA00022692"/>
    </source>
</evidence>
<protein>
    <submittedName>
        <fullName evidence="7">Multisubunit sodium/proton antiporter MrpG subunit</fullName>
    </submittedName>
</protein>
<comment type="subcellular location">
    <subcellularLocation>
        <location evidence="1">Membrane</location>
        <topology evidence="1">Multi-pass membrane protein</topology>
    </subcellularLocation>
</comment>
<dbReference type="PANTHER" id="PTHR34703">
    <property type="entry name" value="ANTIPORTER SUBUNIT MNHG2-RELATED"/>
    <property type="match status" value="1"/>
</dbReference>
<sequence length="129" mass="14366">MMIEILMNSLIAFFLIGGTLMTALAVVGMIRLPDMYSRLHATTKSTTLGVIMIMTGAFLYFWYIDGLIETNLLLGALFILLTAPVSSHLLSRSAFHADVKPYKLTVLNDLKRDESDPDAENDPDRDIVE</sequence>
<reference evidence="8" key="1">
    <citation type="submission" date="2017-08" db="EMBL/GenBank/DDBJ databases">
        <authorList>
            <person name="Varghese N."/>
            <person name="Submissions S."/>
        </authorList>
    </citation>
    <scope>NUCLEOTIDE SEQUENCE [LARGE SCALE GENOMIC DNA]</scope>
    <source>
        <strain evidence="8">DSM 23173</strain>
    </source>
</reference>
<keyword evidence="6" id="KW-0472">Membrane</keyword>
<dbReference type="Proteomes" id="UP000219412">
    <property type="component" value="Unassembled WGS sequence"/>
</dbReference>
<keyword evidence="4 6" id="KW-0812">Transmembrane</keyword>
<gene>
    <name evidence="7" type="ORF">SAMN05878391_2213</name>
</gene>
<evidence type="ECO:0000313" key="8">
    <source>
        <dbReference type="Proteomes" id="UP000219412"/>
    </source>
</evidence>
<dbReference type="AlphaFoldDB" id="A0A285UTV4"/>
<comment type="similarity">
    <text evidence="2">Belongs to the CPA3 antiporters (TC 2.A.63) subunit G family.</text>
</comment>
<dbReference type="NCBIfam" id="TIGR01300">
    <property type="entry name" value="CPA3_mnhG_phaG"/>
    <property type="match status" value="1"/>
</dbReference>
<evidence type="ECO:0000256" key="1">
    <source>
        <dbReference type="ARBA" id="ARBA00004141"/>
    </source>
</evidence>
<feature type="transmembrane region" description="Helical" evidence="6">
    <location>
        <begin position="70"/>
        <end position="90"/>
    </location>
</feature>
<dbReference type="InterPro" id="IPR005133">
    <property type="entry name" value="PhaG_MnhG_YufB"/>
</dbReference>
<keyword evidence="3" id="KW-0050">Antiport</keyword>
<accession>A0A285UTV4</accession>
<dbReference type="NCBIfam" id="NF009314">
    <property type="entry name" value="PRK12674.1-2"/>
    <property type="match status" value="1"/>
</dbReference>
<evidence type="ECO:0000256" key="5">
    <source>
        <dbReference type="ARBA" id="ARBA00022989"/>
    </source>
</evidence>
<evidence type="ECO:0000256" key="2">
    <source>
        <dbReference type="ARBA" id="ARBA00008404"/>
    </source>
</evidence>
<feature type="transmembrane region" description="Helical" evidence="6">
    <location>
        <begin position="47"/>
        <end position="64"/>
    </location>
</feature>
<dbReference type="GO" id="GO:0015385">
    <property type="term" value="F:sodium:proton antiporter activity"/>
    <property type="evidence" value="ECO:0007669"/>
    <property type="project" value="TreeGrafter"/>
</dbReference>
<dbReference type="GO" id="GO:0005886">
    <property type="term" value="C:plasma membrane"/>
    <property type="evidence" value="ECO:0007669"/>
    <property type="project" value="UniProtKB-SubCell"/>
</dbReference>
<evidence type="ECO:0000256" key="3">
    <source>
        <dbReference type="ARBA" id="ARBA00022449"/>
    </source>
</evidence>
<keyword evidence="3" id="KW-0813">Transport</keyword>